<comment type="caution">
    <text evidence="2">The sequence shown here is derived from an EMBL/GenBank/DDBJ whole genome shotgun (WGS) entry which is preliminary data.</text>
</comment>
<dbReference type="Pfam" id="PF07862">
    <property type="entry name" value="Nif11"/>
    <property type="match status" value="1"/>
</dbReference>
<evidence type="ECO:0000259" key="1">
    <source>
        <dbReference type="Pfam" id="PF07862"/>
    </source>
</evidence>
<dbReference type="NCBIfam" id="TIGR03798">
    <property type="entry name" value="leader_Nif11"/>
    <property type="match status" value="1"/>
</dbReference>
<dbReference type="InterPro" id="IPR012903">
    <property type="entry name" value="Nif11"/>
</dbReference>
<dbReference type="Proteomes" id="UP001524569">
    <property type="component" value="Unassembled WGS sequence"/>
</dbReference>
<name>A0ABT1UCE2_9GAMM</name>
<evidence type="ECO:0000313" key="2">
    <source>
        <dbReference type="EMBL" id="MCQ8179881.1"/>
    </source>
</evidence>
<accession>A0ABT1UCE2</accession>
<dbReference type="EMBL" id="JANIBM010000002">
    <property type="protein sequence ID" value="MCQ8179881.1"/>
    <property type="molecule type" value="Genomic_DNA"/>
</dbReference>
<sequence length="94" mass="10786">MAEILLAWKWILSIFSVTTELTMSVKVIKEFSEKAKADEALKEKLKACLKIKELILLGKEYGFEIDEVSLYPPNEPQFVEEQLSEKLVKALLRA</sequence>
<evidence type="ECO:0000313" key="3">
    <source>
        <dbReference type="Proteomes" id="UP001524569"/>
    </source>
</evidence>
<keyword evidence="3" id="KW-1185">Reference proteome</keyword>
<feature type="domain" description="Nif11" evidence="1">
    <location>
        <begin position="23"/>
        <end position="67"/>
    </location>
</feature>
<organism evidence="2 3">
    <name type="scientific">Methylomonas aurea</name>
    <dbReference type="NCBI Taxonomy" id="2952224"/>
    <lineage>
        <taxon>Bacteria</taxon>
        <taxon>Pseudomonadati</taxon>
        <taxon>Pseudomonadota</taxon>
        <taxon>Gammaproteobacteria</taxon>
        <taxon>Methylococcales</taxon>
        <taxon>Methylococcaceae</taxon>
        <taxon>Methylomonas</taxon>
    </lineage>
</organism>
<proteinExistence type="predicted"/>
<reference evidence="2 3" key="1">
    <citation type="submission" date="2022-07" db="EMBL/GenBank/DDBJ databases">
        <title>Methylomonas rivi sp. nov., Methylomonas rosea sp. nov., Methylomonas aureus sp. nov. and Methylomonas subterranea sp. nov., four novel methanotrophs isolated from a freshwater creek and the deep terrestrial subsurface.</title>
        <authorList>
            <person name="Abin C."/>
            <person name="Sankaranarayanan K."/>
            <person name="Garner C."/>
            <person name="Sindelar R."/>
            <person name="Kotary K."/>
            <person name="Garner R."/>
            <person name="Barclay S."/>
            <person name="Lawson P."/>
            <person name="Krumholz L."/>
        </authorList>
    </citation>
    <scope>NUCLEOTIDE SEQUENCE [LARGE SCALE GENOMIC DNA]</scope>
    <source>
        <strain evidence="2 3">SURF-1</strain>
    </source>
</reference>
<dbReference type="RefSeq" id="WP_256609265.1">
    <property type="nucleotide sequence ID" value="NZ_JANIBM010000002.1"/>
</dbReference>
<protein>
    <submittedName>
        <fullName evidence="2">Nif11-like leader peptide family natural product</fullName>
    </submittedName>
</protein>
<gene>
    <name evidence="2" type="ORF">NP603_02055</name>
</gene>
<dbReference type="InterPro" id="IPR022516">
    <property type="entry name" value="CHP03798_Ocin"/>
</dbReference>